<feature type="transmembrane region" description="Helical" evidence="6">
    <location>
        <begin position="321"/>
        <end position="342"/>
    </location>
</feature>
<dbReference type="PROSITE" id="PS50850">
    <property type="entry name" value="MFS"/>
    <property type="match status" value="1"/>
</dbReference>
<keyword evidence="2" id="KW-1003">Cell membrane</keyword>
<evidence type="ECO:0000313" key="9">
    <source>
        <dbReference type="Proteomes" id="UP000287171"/>
    </source>
</evidence>
<evidence type="ECO:0000256" key="1">
    <source>
        <dbReference type="ARBA" id="ARBA00004651"/>
    </source>
</evidence>
<evidence type="ECO:0000313" key="8">
    <source>
        <dbReference type="EMBL" id="GCE28852.1"/>
    </source>
</evidence>
<dbReference type="EMBL" id="BIFT01000001">
    <property type="protein sequence ID" value="GCE28852.1"/>
    <property type="molecule type" value="Genomic_DNA"/>
</dbReference>
<comment type="caution">
    <text evidence="8">The sequence shown here is derived from an EMBL/GenBank/DDBJ whole genome shotgun (WGS) entry which is preliminary data.</text>
</comment>
<feature type="transmembrane region" description="Helical" evidence="6">
    <location>
        <begin position="51"/>
        <end position="71"/>
    </location>
</feature>
<feature type="transmembrane region" description="Helical" evidence="6">
    <location>
        <begin position="92"/>
        <end position="114"/>
    </location>
</feature>
<keyword evidence="4 6" id="KW-1133">Transmembrane helix</keyword>
<gene>
    <name evidence="8" type="ORF">KDA_43360</name>
</gene>
<dbReference type="OrthoDB" id="4544213at2"/>
<feature type="transmembrane region" description="Helical" evidence="6">
    <location>
        <begin position="237"/>
        <end position="262"/>
    </location>
</feature>
<keyword evidence="9" id="KW-1185">Reference proteome</keyword>
<dbReference type="GO" id="GO:0022857">
    <property type="term" value="F:transmembrane transporter activity"/>
    <property type="evidence" value="ECO:0007669"/>
    <property type="project" value="InterPro"/>
</dbReference>
<feature type="transmembrane region" description="Helical" evidence="6">
    <location>
        <begin position="297"/>
        <end position="315"/>
    </location>
</feature>
<dbReference type="PANTHER" id="PTHR23513:SF6">
    <property type="entry name" value="MAJOR FACILITATOR SUPERFAMILY ASSOCIATED DOMAIN-CONTAINING PROTEIN"/>
    <property type="match status" value="1"/>
</dbReference>
<evidence type="ECO:0000256" key="6">
    <source>
        <dbReference type="SAM" id="Phobius"/>
    </source>
</evidence>
<dbReference type="InterPro" id="IPR020846">
    <property type="entry name" value="MFS_dom"/>
</dbReference>
<feature type="domain" description="Major facilitator superfamily (MFS) profile" evidence="7">
    <location>
        <begin position="17"/>
        <end position="408"/>
    </location>
</feature>
<evidence type="ECO:0000256" key="3">
    <source>
        <dbReference type="ARBA" id="ARBA00022692"/>
    </source>
</evidence>
<evidence type="ECO:0000256" key="4">
    <source>
        <dbReference type="ARBA" id="ARBA00022989"/>
    </source>
</evidence>
<evidence type="ECO:0000259" key="7">
    <source>
        <dbReference type="PROSITE" id="PS50850"/>
    </source>
</evidence>
<dbReference type="CDD" id="cd06173">
    <property type="entry name" value="MFS_MefA_like"/>
    <property type="match status" value="1"/>
</dbReference>
<dbReference type="SUPFAM" id="SSF103473">
    <property type="entry name" value="MFS general substrate transporter"/>
    <property type="match status" value="1"/>
</dbReference>
<feature type="transmembrane region" description="Helical" evidence="6">
    <location>
        <begin position="159"/>
        <end position="181"/>
    </location>
</feature>
<dbReference type="Pfam" id="PF07690">
    <property type="entry name" value="MFS_1"/>
    <property type="match status" value="1"/>
</dbReference>
<keyword evidence="5 6" id="KW-0472">Membrane</keyword>
<organism evidence="8 9">
    <name type="scientific">Dictyobacter alpinus</name>
    <dbReference type="NCBI Taxonomy" id="2014873"/>
    <lineage>
        <taxon>Bacteria</taxon>
        <taxon>Bacillati</taxon>
        <taxon>Chloroflexota</taxon>
        <taxon>Ktedonobacteria</taxon>
        <taxon>Ktedonobacterales</taxon>
        <taxon>Dictyobacteraceae</taxon>
        <taxon>Dictyobacter</taxon>
    </lineage>
</organism>
<dbReference type="GO" id="GO:0005886">
    <property type="term" value="C:plasma membrane"/>
    <property type="evidence" value="ECO:0007669"/>
    <property type="project" value="UniProtKB-SubCell"/>
</dbReference>
<proteinExistence type="predicted"/>
<dbReference type="AlphaFoldDB" id="A0A402BC29"/>
<feature type="transmembrane region" description="Helical" evidence="6">
    <location>
        <begin position="268"/>
        <end position="290"/>
    </location>
</feature>
<dbReference type="Gene3D" id="1.20.1250.20">
    <property type="entry name" value="MFS general substrate transporter like domains"/>
    <property type="match status" value="1"/>
</dbReference>
<name>A0A402BC29_9CHLR</name>
<evidence type="ECO:0000256" key="5">
    <source>
        <dbReference type="ARBA" id="ARBA00023136"/>
    </source>
</evidence>
<comment type="subcellular location">
    <subcellularLocation>
        <location evidence="1">Cell membrane</location>
        <topology evidence="1">Multi-pass membrane protein</topology>
    </subcellularLocation>
</comment>
<keyword evidence="3 6" id="KW-0812">Transmembrane</keyword>
<sequence>MQPELQPSERPLWRNRDFLLLWNGQSISMLGSNVSALALPLLVLALTHSPAQAGFLTAMRLLPYLLFSLPAGALLDRWNRKTVMICCELTRWLALGSVPLAYALGHLTLLQLYLVAFVEGSGYVFASLAQISALPQVVAEPRLAQAYALDTVSESLGTLLGPSLGGFIIGLTPVVVLGASYAYLADSLSYLVSLISLLCIRTSFQTERPLTKRRALHKEIIEGLRFLWNQPLLRSMAILTMAVNFLQAPLTLVVIILAQNILHLDVRMLGLMLGISGIGGILGGICAPWLQTRVSRGLTIIGCILLWSLSALLLALSTSPIMVILGSALTSLVWPLYGVIVVSYRLSLTPDHLQGRVNSAFRFLTYGSEPLGTALGGLLLIPLGVRGILTAIAIGLLVCAILATLRTA</sequence>
<dbReference type="InterPro" id="IPR011701">
    <property type="entry name" value="MFS"/>
</dbReference>
<dbReference type="RefSeq" id="WP_126629025.1">
    <property type="nucleotide sequence ID" value="NZ_BIFT01000001.1"/>
</dbReference>
<accession>A0A402BC29</accession>
<evidence type="ECO:0000256" key="2">
    <source>
        <dbReference type="ARBA" id="ARBA00022475"/>
    </source>
</evidence>
<reference evidence="9" key="1">
    <citation type="submission" date="2018-12" db="EMBL/GenBank/DDBJ databases">
        <title>Tengunoibacter tsumagoiensis gen. nov., sp. nov., Dictyobacter kobayashii sp. nov., D. alpinus sp. nov., and D. joshuensis sp. nov. and description of Dictyobacteraceae fam. nov. within the order Ktedonobacterales isolated from Tengu-no-mugimeshi.</title>
        <authorList>
            <person name="Wang C.M."/>
            <person name="Zheng Y."/>
            <person name="Sakai Y."/>
            <person name="Toyoda A."/>
            <person name="Minakuchi Y."/>
            <person name="Abe K."/>
            <person name="Yokota A."/>
            <person name="Yabe S."/>
        </authorList>
    </citation>
    <scope>NUCLEOTIDE SEQUENCE [LARGE SCALE GENOMIC DNA]</scope>
    <source>
        <strain evidence="9">Uno16</strain>
    </source>
</reference>
<protein>
    <submittedName>
        <fullName evidence="8">MFS transporter</fullName>
    </submittedName>
</protein>
<feature type="transmembrane region" description="Helical" evidence="6">
    <location>
        <begin position="363"/>
        <end position="381"/>
    </location>
</feature>
<dbReference type="PANTHER" id="PTHR23513">
    <property type="entry name" value="INTEGRAL MEMBRANE EFFLUX PROTEIN-RELATED"/>
    <property type="match status" value="1"/>
</dbReference>
<feature type="transmembrane region" description="Helical" evidence="6">
    <location>
        <begin position="387"/>
        <end position="405"/>
    </location>
</feature>
<dbReference type="InterPro" id="IPR036259">
    <property type="entry name" value="MFS_trans_sf"/>
</dbReference>
<dbReference type="Proteomes" id="UP000287171">
    <property type="component" value="Unassembled WGS sequence"/>
</dbReference>
<feature type="transmembrane region" description="Helical" evidence="6">
    <location>
        <begin position="20"/>
        <end position="45"/>
    </location>
</feature>